<dbReference type="PRINTS" id="PR01576">
    <property type="entry name" value="PDEFORMYLASE"/>
</dbReference>
<dbReference type="GO" id="GO:0046872">
    <property type="term" value="F:metal ion binding"/>
    <property type="evidence" value="ECO:0007669"/>
    <property type="project" value="UniProtKB-KW"/>
</dbReference>
<feature type="active site" evidence="2">
    <location>
        <position position="136"/>
    </location>
</feature>
<dbReference type="CDD" id="cd00487">
    <property type="entry name" value="Pep_deformylase"/>
    <property type="match status" value="1"/>
</dbReference>
<dbReference type="InterPro" id="IPR023635">
    <property type="entry name" value="Peptide_deformylase"/>
</dbReference>
<accession>H1PPW3</accession>
<gene>
    <name evidence="2" type="primary">def</name>
    <name evidence="3" type="ORF">HMPREF0402_00456</name>
</gene>
<dbReference type="PANTHER" id="PTHR10458">
    <property type="entry name" value="PEPTIDE DEFORMYLASE"/>
    <property type="match status" value="1"/>
</dbReference>
<dbReference type="SUPFAM" id="SSF56420">
    <property type="entry name" value="Peptide deformylase"/>
    <property type="match status" value="1"/>
</dbReference>
<keyword evidence="2" id="KW-0408">Iron</keyword>
<keyword evidence="2" id="KW-0648">Protein biosynthesis</keyword>
<comment type="catalytic activity">
    <reaction evidence="2">
        <text>N-terminal N-formyl-L-methionyl-[peptide] + H2O = N-terminal L-methionyl-[peptide] + formate</text>
        <dbReference type="Rhea" id="RHEA:24420"/>
        <dbReference type="Rhea" id="RHEA-COMP:10639"/>
        <dbReference type="Rhea" id="RHEA-COMP:10640"/>
        <dbReference type="ChEBI" id="CHEBI:15377"/>
        <dbReference type="ChEBI" id="CHEBI:15740"/>
        <dbReference type="ChEBI" id="CHEBI:49298"/>
        <dbReference type="ChEBI" id="CHEBI:64731"/>
        <dbReference type="EC" id="3.5.1.88"/>
    </reaction>
</comment>
<sequence length="159" mass="18674">MKREILLLGNEELYQISEPVKPDEIETLKSVVQDLHDTLMDFREKYHAGRAIAAPQIGVKKRLLYMFIDKPVVFINPVLEFPDNEMMEVLDDCMSFPNLLVKVMRHKRCRIKYLDMEWKEQVMSLEGDLSELLQHEFDHLDGILATMRAIDNKSLIIKK</sequence>
<dbReference type="HAMAP" id="MF_00163">
    <property type="entry name" value="Pep_deformylase"/>
    <property type="match status" value="1"/>
</dbReference>
<dbReference type="EMBL" id="AGWJ02000002">
    <property type="protein sequence ID" value="EHO83438.2"/>
    <property type="molecule type" value="Genomic_DNA"/>
</dbReference>
<dbReference type="PANTHER" id="PTHR10458:SF22">
    <property type="entry name" value="PEPTIDE DEFORMYLASE"/>
    <property type="match status" value="1"/>
</dbReference>
<feature type="binding site" evidence="2">
    <location>
        <position position="139"/>
    </location>
    <ligand>
        <name>Fe cation</name>
        <dbReference type="ChEBI" id="CHEBI:24875"/>
    </ligand>
</feature>
<dbReference type="InterPro" id="IPR036821">
    <property type="entry name" value="Peptide_deformylase_sf"/>
</dbReference>
<feature type="binding site" evidence="2">
    <location>
        <position position="135"/>
    </location>
    <ligand>
        <name>Fe cation</name>
        <dbReference type="ChEBI" id="CHEBI:24875"/>
    </ligand>
</feature>
<dbReference type="HOGENOM" id="CLU_061901_4_2_0"/>
<evidence type="ECO:0000313" key="4">
    <source>
        <dbReference type="Proteomes" id="UP000003233"/>
    </source>
</evidence>
<evidence type="ECO:0000313" key="3">
    <source>
        <dbReference type="EMBL" id="EHO83438.2"/>
    </source>
</evidence>
<feature type="binding site" evidence="2">
    <location>
        <position position="93"/>
    </location>
    <ligand>
        <name>Fe cation</name>
        <dbReference type="ChEBI" id="CHEBI:24875"/>
    </ligand>
</feature>
<dbReference type="RefSeq" id="WP_016361714.1">
    <property type="nucleotide sequence ID" value="NZ_KE161007.1"/>
</dbReference>
<keyword evidence="2" id="KW-0378">Hydrolase</keyword>
<keyword evidence="2" id="KW-0479">Metal-binding</keyword>
<dbReference type="PIRSF" id="PIRSF004749">
    <property type="entry name" value="Pep_def"/>
    <property type="match status" value="1"/>
</dbReference>
<dbReference type="Proteomes" id="UP000003233">
    <property type="component" value="Unassembled WGS sequence"/>
</dbReference>
<dbReference type="Pfam" id="PF01327">
    <property type="entry name" value="Pep_deformylase"/>
    <property type="match status" value="1"/>
</dbReference>
<comment type="cofactor">
    <cofactor evidence="2">
        <name>Fe(2+)</name>
        <dbReference type="ChEBI" id="CHEBI:29033"/>
    </cofactor>
    <text evidence="2">Binds 1 Fe(2+) ion.</text>
</comment>
<comment type="caution">
    <text evidence="3">The sequence shown here is derived from an EMBL/GenBank/DDBJ whole genome shotgun (WGS) entry which is preliminary data.</text>
</comment>
<dbReference type="AlphaFoldDB" id="H1PPW3"/>
<dbReference type="PATRIC" id="fig|457404.5.peg.796"/>
<dbReference type="GO" id="GO:0006412">
    <property type="term" value="P:translation"/>
    <property type="evidence" value="ECO:0007669"/>
    <property type="project" value="UniProtKB-UniRule"/>
</dbReference>
<keyword evidence="4" id="KW-1185">Reference proteome</keyword>
<dbReference type="Gene3D" id="3.90.45.10">
    <property type="entry name" value="Peptide deformylase"/>
    <property type="match status" value="1"/>
</dbReference>
<reference evidence="3 4" key="1">
    <citation type="submission" date="2012-07" db="EMBL/GenBank/DDBJ databases">
        <title>The Genome Sequence of Fusobacterium ulcerans 12_1B.</title>
        <authorList>
            <consortium name="The Broad Institute Genome Sequencing Platform"/>
            <person name="Earl A."/>
            <person name="Ward D."/>
            <person name="Feldgarden M."/>
            <person name="Gevers D."/>
            <person name="Strauss J."/>
            <person name="Ambrose C.E."/>
            <person name="Allen-Vercoe E."/>
            <person name="Walker B."/>
            <person name="Young S.K."/>
            <person name="Zeng Q."/>
            <person name="Gargeya S."/>
            <person name="Fitzgerald M."/>
            <person name="Haas B."/>
            <person name="Abouelleil A."/>
            <person name="Alvarado L."/>
            <person name="Arachchi H.M."/>
            <person name="Berlin A.M."/>
            <person name="Chapman S.B."/>
            <person name="Goldberg J."/>
            <person name="Griggs A."/>
            <person name="Gujja S."/>
            <person name="Hansen M."/>
            <person name="Howarth C."/>
            <person name="Imamovic A."/>
            <person name="Larimer J."/>
            <person name="McCowen C."/>
            <person name="Montmayeur A."/>
            <person name="Murphy C."/>
            <person name="Neiman D."/>
            <person name="Pearson M."/>
            <person name="Priest M."/>
            <person name="Roberts A."/>
            <person name="Saif S."/>
            <person name="Shea T."/>
            <person name="Sisk P."/>
            <person name="Sykes S."/>
            <person name="Wortman J."/>
            <person name="Nusbaum C."/>
            <person name="Birren B."/>
        </authorList>
    </citation>
    <scope>NUCLEOTIDE SEQUENCE [LARGE SCALE GENOMIC DNA]</scope>
    <source>
        <strain evidence="3 4">12_1B</strain>
    </source>
</reference>
<dbReference type="GO" id="GO:0042586">
    <property type="term" value="F:peptide deformylase activity"/>
    <property type="evidence" value="ECO:0007669"/>
    <property type="project" value="UniProtKB-UniRule"/>
</dbReference>
<name>H1PPW3_9FUSO</name>
<organism evidence="3 4">
    <name type="scientific">Fusobacterium ulcerans 12-1B</name>
    <dbReference type="NCBI Taxonomy" id="457404"/>
    <lineage>
        <taxon>Bacteria</taxon>
        <taxon>Fusobacteriati</taxon>
        <taxon>Fusobacteriota</taxon>
        <taxon>Fusobacteriia</taxon>
        <taxon>Fusobacteriales</taxon>
        <taxon>Fusobacteriaceae</taxon>
        <taxon>Fusobacterium</taxon>
    </lineage>
</organism>
<proteinExistence type="inferred from homology"/>
<comment type="similarity">
    <text evidence="1 2">Belongs to the polypeptide deformylase family.</text>
</comment>
<comment type="function">
    <text evidence="2">Removes the formyl group from the N-terminal Met of newly synthesized proteins. Requires at least a dipeptide for an efficient rate of reaction. N-terminal L-methionine is a prerequisite for activity but the enzyme has broad specificity at other positions.</text>
</comment>
<evidence type="ECO:0000256" key="2">
    <source>
        <dbReference type="HAMAP-Rule" id="MF_00163"/>
    </source>
</evidence>
<dbReference type="EC" id="3.5.1.88" evidence="2"/>
<evidence type="ECO:0000256" key="1">
    <source>
        <dbReference type="ARBA" id="ARBA00010759"/>
    </source>
</evidence>
<protein>
    <recommendedName>
        <fullName evidence="2">Peptide deformylase</fullName>
        <shortName evidence="2">PDF</shortName>
        <ecNumber evidence="2">3.5.1.88</ecNumber>
    </recommendedName>
    <alternativeName>
        <fullName evidence="2">Polypeptide deformylase</fullName>
    </alternativeName>
</protein>